<keyword evidence="2" id="KW-0732">Signal</keyword>
<dbReference type="PIRSF" id="PIRSF017082">
    <property type="entry name" value="YflP"/>
    <property type="match status" value="1"/>
</dbReference>
<dbReference type="InterPro" id="IPR042100">
    <property type="entry name" value="Bug_dom1"/>
</dbReference>
<sequence>MNLLKGRWFVGASMVLMACMANTSVQAQSAVAGVHSLIVPYPAGNAFDIVARRIQGELGEKLGTTIVVENVSGASGSMAATRVLNTPSKNLILLAASPNELTLPPLIITSAHYKPDDFRMIAQMTSGAFALITRPDYPADSIDAFIRDARKPGHKPITYGSTGVGSIFHMVGADFGKRLGIPVSHIPYRGGAPIIQDLMGSQVDMTFLPVTPSTLQMERAGKLKILTILAERPNPMLPKVPTIDVVPELKGMHYALWTGLFVPASTPQVVAEKINAATSEIVASKDFREWVAERGNDAGQVMNLQEAAAFYTAESTRFTDLARRINLSGK</sequence>
<dbReference type="AlphaFoldDB" id="W0PI08"/>
<dbReference type="PANTHER" id="PTHR42928">
    <property type="entry name" value="TRICARBOXYLATE-BINDING PROTEIN"/>
    <property type="match status" value="1"/>
</dbReference>
<reference evidence="3 4" key="1">
    <citation type="journal article" date="2014" name="Microbiology">
        <title>Unravelling the complete genome sequence of Advenella mimigardefordensis strain DPN7T and novel insights in the catabolism of the xenobiotic polythioester precursor 3,3'-dithiodipropionate.</title>
        <authorList>
            <person name="Wubbeler J.H."/>
            <person name="Hiessl S."/>
            <person name="Schuldes J."/>
            <person name="Thurmer A."/>
            <person name="Daniel R."/>
            <person name="Steinbuchel A."/>
        </authorList>
    </citation>
    <scope>NUCLEOTIDE SEQUENCE [LARGE SCALE GENOMIC DNA]</scope>
    <source>
        <strain evidence="4">DSM 17166 / LMG 22922 / DPN7</strain>
    </source>
</reference>
<dbReference type="STRING" id="1247726.MIM_c24980"/>
<dbReference type="Gene3D" id="3.40.190.150">
    <property type="entry name" value="Bordetella uptake gene, domain 1"/>
    <property type="match status" value="1"/>
</dbReference>
<keyword evidence="4" id="KW-1185">Reference proteome</keyword>
<organism evidence="3 4">
    <name type="scientific">Advenella mimigardefordensis (strain DSM 17166 / LMG 22922 / DPN7)</name>
    <dbReference type="NCBI Taxonomy" id="1247726"/>
    <lineage>
        <taxon>Bacteria</taxon>
        <taxon>Pseudomonadati</taxon>
        <taxon>Pseudomonadota</taxon>
        <taxon>Betaproteobacteria</taxon>
        <taxon>Burkholderiales</taxon>
        <taxon>Alcaligenaceae</taxon>
    </lineage>
</organism>
<dbReference type="EMBL" id="CP003915">
    <property type="protein sequence ID" value="AHG64568.1"/>
    <property type="molecule type" value="Genomic_DNA"/>
</dbReference>
<protein>
    <submittedName>
        <fullName evidence="3">Putative Bug-like extracytoplasmic solute binding receptor, TTT family</fullName>
    </submittedName>
</protein>
<feature type="chain" id="PRO_5004792971" evidence="2">
    <location>
        <begin position="28"/>
        <end position="330"/>
    </location>
</feature>
<evidence type="ECO:0000313" key="3">
    <source>
        <dbReference type="EMBL" id="AHG64568.1"/>
    </source>
</evidence>
<dbReference type="RefSeq" id="WP_025373210.1">
    <property type="nucleotide sequence ID" value="NZ_CP003915.1"/>
</dbReference>
<name>W0PI08_ADVMD</name>
<dbReference type="Proteomes" id="UP000019095">
    <property type="component" value="Chromosome"/>
</dbReference>
<dbReference type="Pfam" id="PF03401">
    <property type="entry name" value="TctC"/>
    <property type="match status" value="1"/>
</dbReference>
<dbReference type="PATRIC" id="fig|1247726.3.peg.2743"/>
<dbReference type="eggNOG" id="COG3181">
    <property type="taxonomic scope" value="Bacteria"/>
</dbReference>
<dbReference type="HOGENOM" id="CLU_045683_0_0_4"/>
<dbReference type="PANTHER" id="PTHR42928:SF5">
    <property type="entry name" value="BLR1237 PROTEIN"/>
    <property type="match status" value="1"/>
</dbReference>
<dbReference type="PROSITE" id="PS51257">
    <property type="entry name" value="PROKAR_LIPOPROTEIN"/>
    <property type="match status" value="1"/>
</dbReference>
<dbReference type="OrthoDB" id="8678477at2"/>
<gene>
    <name evidence="3" type="ORF">MIM_c24980</name>
</gene>
<evidence type="ECO:0000256" key="1">
    <source>
        <dbReference type="ARBA" id="ARBA00006987"/>
    </source>
</evidence>
<keyword evidence="3" id="KW-0675">Receptor</keyword>
<proteinExistence type="inferred from homology"/>
<accession>W0PI08</accession>
<dbReference type="Gene3D" id="3.40.190.10">
    <property type="entry name" value="Periplasmic binding protein-like II"/>
    <property type="match status" value="1"/>
</dbReference>
<dbReference type="SUPFAM" id="SSF53850">
    <property type="entry name" value="Periplasmic binding protein-like II"/>
    <property type="match status" value="1"/>
</dbReference>
<evidence type="ECO:0000313" key="4">
    <source>
        <dbReference type="Proteomes" id="UP000019095"/>
    </source>
</evidence>
<feature type="signal peptide" evidence="2">
    <location>
        <begin position="1"/>
        <end position="27"/>
    </location>
</feature>
<comment type="similarity">
    <text evidence="1">Belongs to the UPF0065 (bug) family.</text>
</comment>
<evidence type="ECO:0000256" key="2">
    <source>
        <dbReference type="SAM" id="SignalP"/>
    </source>
</evidence>
<dbReference type="InterPro" id="IPR005064">
    <property type="entry name" value="BUG"/>
</dbReference>
<dbReference type="CDD" id="cd07012">
    <property type="entry name" value="PBP2_Bug_TTT"/>
    <property type="match status" value="1"/>
</dbReference>
<dbReference type="KEGG" id="amim:MIM_c24980"/>